<comment type="caution">
    <text evidence="1">The sequence shown here is derived from an EMBL/GenBank/DDBJ whole genome shotgun (WGS) entry which is preliminary data.</text>
</comment>
<evidence type="ECO:0000313" key="2">
    <source>
        <dbReference type="Proteomes" id="UP001316803"/>
    </source>
</evidence>
<evidence type="ECO:0000313" key="1">
    <source>
        <dbReference type="EMBL" id="KAK5952420.1"/>
    </source>
</evidence>
<gene>
    <name evidence="1" type="ORF">OHC33_006463</name>
</gene>
<evidence type="ECO:0008006" key="3">
    <source>
        <dbReference type="Google" id="ProtNLM"/>
    </source>
</evidence>
<keyword evidence="2" id="KW-1185">Reference proteome</keyword>
<protein>
    <recommendedName>
        <fullName evidence="3">F-box domain-containing protein</fullName>
    </recommendedName>
</protein>
<proteinExistence type="predicted"/>
<dbReference type="AlphaFoldDB" id="A0AAN8EEQ0"/>
<sequence length="158" mass="18703">MAILTDLPPEILLMIIKNVKDIYLDRHETFSDRATIFSLVHTNRIIRTMCLDVYFRTNDQPASKRTQQEKLARMFKDEVQTVASGLGAWVWYDYRASHDEKMEMVREATRRGECYRSHKFCEKVVLYRNKRYEVLVWLPDAPISAAARRIARMTCYGF</sequence>
<accession>A0AAN8EEQ0</accession>
<name>A0AAN8EEQ0_9EURO</name>
<dbReference type="Proteomes" id="UP001316803">
    <property type="component" value="Unassembled WGS sequence"/>
</dbReference>
<dbReference type="EMBL" id="JAKLMC020000015">
    <property type="protein sequence ID" value="KAK5952420.1"/>
    <property type="molecule type" value="Genomic_DNA"/>
</dbReference>
<reference evidence="1 2" key="1">
    <citation type="submission" date="2022-12" db="EMBL/GenBank/DDBJ databases">
        <title>Genomic features and morphological characterization of a novel Knufia sp. strain isolated from spacecraft assembly facility.</title>
        <authorList>
            <person name="Teixeira M."/>
            <person name="Chander A.M."/>
            <person name="Stajich J.E."/>
            <person name="Venkateswaran K."/>
        </authorList>
    </citation>
    <scope>NUCLEOTIDE SEQUENCE [LARGE SCALE GENOMIC DNA]</scope>
    <source>
        <strain evidence="1 2">FJI-L2-BK-P2</strain>
    </source>
</reference>
<organism evidence="1 2">
    <name type="scientific">Knufia fluminis</name>
    <dbReference type="NCBI Taxonomy" id="191047"/>
    <lineage>
        <taxon>Eukaryota</taxon>
        <taxon>Fungi</taxon>
        <taxon>Dikarya</taxon>
        <taxon>Ascomycota</taxon>
        <taxon>Pezizomycotina</taxon>
        <taxon>Eurotiomycetes</taxon>
        <taxon>Chaetothyriomycetidae</taxon>
        <taxon>Chaetothyriales</taxon>
        <taxon>Trichomeriaceae</taxon>
        <taxon>Knufia</taxon>
    </lineage>
</organism>